<dbReference type="Proteomes" id="UP001189429">
    <property type="component" value="Unassembled WGS sequence"/>
</dbReference>
<sequence>MTAAQGSAEGGPVATISSKRGITMVTIRSTRMLGQHGFLANIFELFEKFGISVDVVTTSEVSVSLTLDPSDEVDRLPELRAELQSFATVEVVEGLSMVMLLRAKVRAARVLSGCFECFEDFGSGWSPT</sequence>
<comment type="caution">
    <text evidence="3">The sequence shown here is derived from an EMBL/GenBank/DDBJ whole genome shotgun (WGS) entry which is preliminary data.</text>
</comment>
<dbReference type="SUPFAM" id="SSF55021">
    <property type="entry name" value="ACT-like"/>
    <property type="match status" value="1"/>
</dbReference>
<dbReference type="CDD" id="cd04912">
    <property type="entry name" value="ACT_AKiii-LysC-EC-like_1"/>
    <property type="match status" value="1"/>
</dbReference>
<comment type="similarity">
    <text evidence="1">Belongs to the aspartokinase family.</text>
</comment>
<dbReference type="PANTHER" id="PTHR21499:SF59">
    <property type="entry name" value="ASPARTOKINASE"/>
    <property type="match status" value="1"/>
</dbReference>
<dbReference type="PANTHER" id="PTHR21499">
    <property type="entry name" value="ASPARTATE KINASE"/>
    <property type="match status" value="1"/>
</dbReference>
<dbReference type="Gene3D" id="3.30.70.260">
    <property type="match status" value="1"/>
</dbReference>
<proteinExistence type="inferred from homology"/>
<dbReference type="InterPro" id="IPR045865">
    <property type="entry name" value="ACT-like_dom_sf"/>
</dbReference>
<protein>
    <recommendedName>
        <fullName evidence="2">ACT domain-containing protein</fullName>
    </recommendedName>
</protein>
<dbReference type="EMBL" id="CAUYUJ010001385">
    <property type="protein sequence ID" value="CAK0795665.1"/>
    <property type="molecule type" value="Genomic_DNA"/>
</dbReference>
<keyword evidence="4" id="KW-1185">Reference proteome</keyword>
<evidence type="ECO:0000313" key="3">
    <source>
        <dbReference type="EMBL" id="CAK0795665.1"/>
    </source>
</evidence>
<evidence type="ECO:0000256" key="1">
    <source>
        <dbReference type="ARBA" id="ARBA00010122"/>
    </source>
</evidence>
<accession>A0ABN9PUJ2</accession>
<dbReference type="PROSITE" id="PS51671">
    <property type="entry name" value="ACT"/>
    <property type="match status" value="1"/>
</dbReference>
<evidence type="ECO:0000313" key="4">
    <source>
        <dbReference type="Proteomes" id="UP001189429"/>
    </source>
</evidence>
<name>A0ABN9PUJ2_9DINO</name>
<reference evidence="3" key="1">
    <citation type="submission" date="2023-10" db="EMBL/GenBank/DDBJ databases">
        <authorList>
            <person name="Chen Y."/>
            <person name="Shah S."/>
            <person name="Dougan E. K."/>
            <person name="Thang M."/>
            <person name="Chan C."/>
        </authorList>
    </citation>
    <scope>NUCLEOTIDE SEQUENCE [LARGE SCALE GENOMIC DNA]</scope>
</reference>
<dbReference type="InterPro" id="IPR002912">
    <property type="entry name" value="ACT_dom"/>
</dbReference>
<feature type="domain" description="ACT" evidence="2">
    <location>
        <begin position="27"/>
        <end position="97"/>
    </location>
</feature>
<gene>
    <name evidence="3" type="ORF">PCOR1329_LOCUS5267</name>
</gene>
<organism evidence="3 4">
    <name type="scientific">Prorocentrum cordatum</name>
    <dbReference type="NCBI Taxonomy" id="2364126"/>
    <lineage>
        <taxon>Eukaryota</taxon>
        <taxon>Sar</taxon>
        <taxon>Alveolata</taxon>
        <taxon>Dinophyceae</taxon>
        <taxon>Prorocentrales</taxon>
        <taxon>Prorocentraceae</taxon>
        <taxon>Prorocentrum</taxon>
    </lineage>
</organism>
<evidence type="ECO:0000259" key="2">
    <source>
        <dbReference type="PROSITE" id="PS51671"/>
    </source>
</evidence>